<dbReference type="Proteomes" id="UP000198211">
    <property type="component" value="Unassembled WGS sequence"/>
</dbReference>
<dbReference type="AlphaFoldDB" id="A0A225V591"/>
<organism evidence="2 3">
    <name type="scientific">Phytophthora megakarya</name>
    <dbReference type="NCBI Taxonomy" id="4795"/>
    <lineage>
        <taxon>Eukaryota</taxon>
        <taxon>Sar</taxon>
        <taxon>Stramenopiles</taxon>
        <taxon>Oomycota</taxon>
        <taxon>Peronosporomycetes</taxon>
        <taxon>Peronosporales</taxon>
        <taxon>Peronosporaceae</taxon>
        <taxon>Phytophthora</taxon>
    </lineage>
</organism>
<feature type="region of interest" description="Disordered" evidence="1">
    <location>
        <begin position="1"/>
        <end position="32"/>
    </location>
</feature>
<evidence type="ECO:0000313" key="3">
    <source>
        <dbReference type="Proteomes" id="UP000198211"/>
    </source>
</evidence>
<name>A0A225V591_9STRA</name>
<accession>A0A225V591</accession>
<reference evidence="3" key="1">
    <citation type="submission" date="2017-03" db="EMBL/GenBank/DDBJ databases">
        <title>Phytopthora megakarya and P. palmivora, two closely related causual agents of cacao black pod achieved similar genome size and gene model numbers by different mechanisms.</title>
        <authorList>
            <person name="Ali S."/>
            <person name="Shao J."/>
            <person name="Larry D.J."/>
            <person name="Kronmiller B."/>
            <person name="Shen D."/>
            <person name="Strem M.D."/>
            <person name="Melnick R.L."/>
            <person name="Guiltinan M.J."/>
            <person name="Tyler B.M."/>
            <person name="Meinhardt L.W."/>
            <person name="Bailey B.A."/>
        </authorList>
    </citation>
    <scope>NUCLEOTIDE SEQUENCE [LARGE SCALE GENOMIC DNA]</scope>
    <source>
        <strain evidence="3">zdho120</strain>
    </source>
</reference>
<proteinExistence type="predicted"/>
<gene>
    <name evidence="2" type="ORF">PHMEG_00027611</name>
</gene>
<feature type="compositionally biased region" description="Basic and acidic residues" evidence="1">
    <location>
        <begin position="1"/>
        <end position="24"/>
    </location>
</feature>
<evidence type="ECO:0000313" key="2">
    <source>
        <dbReference type="EMBL" id="OWZ01076.1"/>
    </source>
</evidence>
<evidence type="ECO:0000256" key="1">
    <source>
        <dbReference type="SAM" id="MobiDB-lite"/>
    </source>
</evidence>
<dbReference type="OrthoDB" id="5554229at2759"/>
<sequence>MEKASLQHEKAEDPTRPYGEDSATKSKSSKKKLFEAGSRAWLYIERVIPGLTKKIKKVDEFAFELELPDKSGYRLYPVVHISWLKPVNEFSSPPEVAEDSRIDFDEALFPKIHGNQTTLRESMK</sequence>
<evidence type="ECO:0008006" key="4">
    <source>
        <dbReference type="Google" id="ProtNLM"/>
    </source>
</evidence>
<comment type="caution">
    <text evidence="2">The sequence shown here is derived from an EMBL/GenBank/DDBJ whole genome shotgun (WGS) entry which is preliminary data.</text>
</comment>
<dbReference type="EMBL" id="NBNE01007117">
    <property type="protein sequence ID" value="OWZ01076.1"/>
    <property type="molecule type" value="Genomic_DNA"/>
</dbReference>
<protein>
    <recommendedName>
        <fullName evidence="4">Reverse transcriptase</fullName>
    </recommendedName>
</protein>
<keyword evidence="3" id="KW-1185">Reference proteome</keyword>